<reference evidence="1 2" key="1">
    <citation type="submission" date="2010-12" db="EMBL/GenBank/DDBJ databases">
        <title>Complete sequence of Ethanoligenens harbinense YUAN-3.</title>
        <authorList>
            <person name="Lucas S."/>
            <person name="Copeland A."/>
            <person name="Lapidus A."/>
            <person name="Cheng J.-F."/>
            <person name="Bruce D."/>
            <person name="Goodwin L."/>
            <person name="Pitluck S."/>
            <person name="Chertkov O."/>
            <person name="Misra M."/>
            <person name="Detter J.C."/>
            <person name="Han C."/>
            <person name="Tapia R."/>
            <person name="Land M."/>
            <person name="Hauser L."/>
            <person name="Jeffries C."/>
            <person name="Kyrpides N."/>
            <person name="Ivanova N."/>
            <person name="Mikhailova N."/>
            <person name="Wang A."/>
            <person name="Mouttaki H."/>
            <person name="He Z."/>
            <person name="Zhou J."/>
            <person name="Hemme C.L."/>
            <person name="Woyke T."/>
        </authorList>
    </citation>
    <scope>NUCLEOTIDE SEQUENCE [LARGE SCALE GENOMIC DNA]</scope>
    <source>
        <strain evidence="2">DSM 18485 / JCM 12961 / CGMCC 1.5033 / YUAN-3</strain>
    </source>
</reference>
<dbReference type="PANTHER" id="PTHR10000">
    <property type="entry name" value="PHOSPHOSERINE PHOSPHATASE"/>
    <property type="match status" value="1"/>
</dbReference>
<dbReference type="NCBIfam" id="TIGR01484">
    <property type="entry name" value="HAD-SF-IIB"/>
    <property type="match status" value="1"/>
</dbReference>
<dbReference type="STRING" id="663278.Ethha_0704"/>
<accession>E6U2I2</accession>
<protein>
    <submittedName>
        <fullName evidence="1">HAD-superfamily hydrolase, subfamily IIB</fullName>
    </submittedName>
</protein>
<name>E6U2I2_ETHHY</name>
<dbReference type="PANTHER" id="PTHR10000:SF8">
    <property type="entry name" value="HAD SUPERFAMILY HYDROLASE-LIKE, TYPE 3"/>
    <property type="match status" value="1"/>
</dbReference>
<organism evidence="1 2">
    <name type="scientific">Ethanoligenens harbinense (strain DSM 18485 / JCM 12961 / CGMCC 1.5033 / YUAN-3)</name>
    <dbReference type="NCBI Taxonomy" id="663278"/>
    <lineage>
        <taxon>Bacteria</taxon>
        <taxon>Bacillati</taxon>
        <taxon>Bacillota</taxon>
        <taxon>Clostridia</taxon>
        <taxon>Eubacteriales</taxon>
        <taxon>Oscillospiraceae</taxon>
        <taxon>Ethanoligenens</taxon>
    </lineage>
</organism>
<gene>
    <name evidence="1" type="ordered locus">Ethha_0704</name>
</gene>
<keyword evidence="2" id="KW-1185">Reference proteome</keyword>
<dbReference type="InterPro" id="IPR036412">
    <property type="entry name" value="HAD-like_sf"/>
</dbReference>
<sequence>MSRNLPYEGYLLVSDMDGTLITETFEMPARNIEAARAFMEGGGHFAFATGRTHSSAGAFLDRVEVNTPCILYNGAVIFDYANKRFVWSADLPAAVTELAREAIRRFPEVGVELITDDAVYIVHESTATRRHTNNERLHYVITDLDHAPRSGWHKMIFAAEEDRLPVFADFAGKAPNHGWDMVFSSTHFLEVLPRNVSKGTTVLHLASLLQIEKEHIFAIGDYYNDLTLLRTAAFSAAPAGAPDDVKAAADVVVGPCKLGAVADFINCIDERLEKAANA</sequence>
<dbReference type="GO" id="GO:0005829">
    <property type="term" value="C:cytosol"/>
    <property type="evidence" value="ECO:0007669"/>
    <property type="project" value="TreeGrafter"/>
</dbReference>
<dbReference type="SUPFAM" id="SSF56784">
    <property type="entry name" value="HAD-like"/>
    <property type="match status" value="1"/>
</dbReference>
<dbReference type="KEGG" id="eha:Ethha_0704"/>
<dbReference type="eggNOG" id="COG0561">
    <property type="taxonomic scope" value="Bacteria"/>
</dbReference>
<dbReference type="GO" id="GO:0016791">
    <property type="term" value="F:phosphatase activity"/>
    <property type="evidence" value="ECO:0007669"/>
    <property type="project" value="UniProtKB-ARBA"/>
</dbReference>
<dbReference type="AlphaFoldDB" id="E6U2I2"/>
<dbReference type="Proteomes" id="UP000001551">
    <property type="component" value="Chromosome"/>
</dbReference>
<dbReference type="Pfam" id="PF08282">
    <property type="entry name" value="Hydrolase_3"/>
    <property type="match status" value="1"/>
</dbReference>
<dbReference type="RefSeq" id="WP_013484643.1">
    <property type="nucleotide sequence ID" value="NC_014828.1"/>
</dbReference>
<keyword evidence="1" id="KW-0378">Hydrolase</keyword>
<dbReference type="GO" id="GO:0000287">
    <property type="term" value="F:magnesium ion binding"/>
    <property type="evidence" value="ECO:0007669"/>
    <property type="project" value="TreeGrafter"/>
</dbReference>
<dbReference type="HOGENOM" id="CLU_044146_0_3_9"/>
<dbReference type="InterPro" id="IPR006379">
    <property type="entry name" value="HAD-SF_hydro_IIB"/>
</dbReference>
<dbReference type="EMBL" id="CP002400">
    <property type="protein sequence ID" value="ADU26273.1"/>
    <property type="molecule type" value="Genomic_DNA"/>
</dbReference>
<dbReference type="Gene3D" id="3.30.1240.10">
    <property type="match status" value="1"/>
</dbReference>
<evidence type="ECO:0000313" key="1">
    <source>
        <dbReference type="EMBL" id="ADU26273.1"/>
    </source>
</evidence>
<dbReference type="InterPro" id="IPR023214">
    <property type="entry name" value="HAD_sf"/>
</dbReference>
<proteinExistence type="predicted"/>
<evidence type="ECO:0000313" key="2">
    <source>
        <dbReference type="Proteomes" id="UP000001551"/>
    </source>
</evidence>
<dbReference type="Gene3D" id="3.40.50.1000">
    <property type="entry name" value="HAD superfamily/HAD-like"/>
    <property type="match status" value="1"/>
</dbReference>